<evidence type="ECO:0000313" key="3">
    <source>
        <dbReference type="Proteomes" id="UP000664601"/>
    </source>
</evidence>
<dbReference type="RefSeq" id="WP_207674153.1">
    <property type="nucleotide sequence ID" value="NZ_JAFREM010000020.1"/>
</dbReference>
<evidence type="ECO:0000259" key="1">
    <source>
        <dbReference type="SMART" id="SM01022"/>
    </source>
</evidence>
<gene>
    <name evidence="2" type="ORF">JZO70_13700</name>
</gene>
<keyword evidence="3" id="KW-1185">Reference proteome</keyword>
<dbReference type="SMART" id="SM01022">
    <property type="entry name" value="ASCH"/>
    <property type="match status" value="1"/>
</dbReference>
<organism evidence="2 3">
    <name type="scientific">Candidatus Enterococcus moelleringii</name>
    <dbReference type="NCBI Taxonomy" id="2815325"/>
    <lineage>
        <taxon>Bacteria</taxon>
        <taxon>Bacillati</taxon>
        <taxon>Bacillota</taxon>
        <taxon>Bacilli</taxon>
        <taxon>Lactobacillales</taxon>
        <taxon>Enterococcaceae</taxon>
        <taxon>Enterococcus</taxon>
    </lineage>
</organism>
<comment type="caution">
    <text evidence="2">The sequence shown here is derived from an EMBL/GenBank/DDBJ whole genome shotgun (WGS) entry which is preliminary data.</text>
</comment>
<dbReference type="EMBL" id="JAFREM010000020">
    <property type="protein sequence ID" value="MBO1307226.1"/>
    <property type="molecule type" value="Genomic_DNA"/>
</dbReference>
<dbReference type="SUPFAM" id="SSF88697">
    <property type="entry name" value="PUA domain-like"/>
    <property type="match status" value="1"/>
</dbReference>
<sequence length="124" mass="14133">MKVLMSIKPEFVAEIAKGVKKVEYRKTIFRRSDISVVVVYATKPCGKVVGEFTIEKIIEDHPAKIWQETKEFSAGTKEAFDEYFKGRSKGAAIMIKDFVSYEQPLELSDLNLKAAPQSFCYIEE</sequence>
<dbReference type="Proteomes" id="UP000664601">
    <property type="component" value="Unassembled WGS sequence"/>
</dbReference>
<protein>
    <submittedName>
        <fullName evidence="2">ASCH domain-containing protein</fullName>
    </submittedName>
</protein>
<dbReference type="Pfam" id="PF04266">
    <property type="entry name" value="ASCH"/>
    <property type="match status" value="1"/>
</dbReference>
<feature type="domain" description="ASCH" evidence="1">
    <location>
        <begin position="5"/>
        <end position="101"/>
    </location>
</feature>
<accession>A0ABS3LC65</accession>
<evidence type="ECO:0000313" key="2">
    <source>
        <dbReference type="EMBL" id="MBO1307226.1"/>
    </source>
</evidence>
<proteinExistence type="predicted"/>
<name>A0ABS3LC65_9ENTE</name>
<dbReference type="Gene3D" id="2.30.130.30">
    <property type="entry name" value="Hypothetical protein"/>
    <property type="match status" value="1"/>
</dbReference>
<dbReference type="InterPro" id="IPR007374">
    <property type="entry name" value="ASCH_domain"/>
</dbReference>
<reference evidence="2 3" key="1">
    <citation type="submission" date="2021-03" db="EMBL/GenBank/DDBJ databases">
        <title>Enterococcal diversity collection.</title>
        <authorList>
            <person name="Gilmore M.S."/>
            <person name="Schwartzman J."/>
            <person name="Van Tyne D."/>
            <person name="Martin M."/>
            <person name="Earl A.M."/>
            <person name="Manson A.L."/>
            <person name="Straub T."/>
            <person name="Salamzade R."/>
            <person name="Saavedra J."/>
            <person name="Lebreton F."/>
            <person name="Prichula J."/>
            <person name="Schaufler K."/>
            <person name="Gaca A."/>
            <person name="Sgardioli B."/>
            <person name="Wagenaar J."/>
            <person name="Strong T."/>
        </authorList>
    </citation>
    <scope>NUCLEOTIDE SEQUENCE [LARGE SCALE GENOMIC DNA]</scope>
    <source>
        <strain evidence="2 3">669A</strain>
    </source>
</reference>
<dbReference type="InterPro" id="IPR015947">
    <property type="entry name" value="PUA-like_sf"/>
</dbReference>